<evidence type="ECO:0000313" key="2">
    <source>
        <dbReference type="EnsemblMetazoa" id="OVOC8947.1"/>
    </source>
</evidence>
<keyword evidence="1" id="KW-0472">Membrane</keyword>
<accession>A0A8R1U2V3</accession>
<dbReference type="Proteomes" id="UP000024404">
    <property type="component" value="Unassembled WGS sequence"/>
</dbReference>
<reference evidence="2" key="2">
    <citation type="submission" date="2022-06" db="UniProtKB">
        <authorList>
            <consortium name="EnsemblMetazoa"/>
        </authorList>
    </citation>
    <scope>IDENTIFICATION</scope>
</reference>
<keyword evidence="1" id="KW-0812">Transmembrane</keyword>
<reference evidence="3" key="1">
    <citation type="submission" date="2013-10" db="EMBL/GenBank/DDBJ databases">
        <title>Genome sequencing of Onchocerca volvulus.</title>
        <authorList>
            <person name="Cotton J."/>
            <person name="Tsai J."/>
            <person name="Stanley E."/>
            <person name="Tracey A."/>
            <person name="Holroyd N."/>
            <person name="Lustigman S."/>
            <person name="Berriman M."/>
        </authorList>
    </citation>
    <scope>NUCLEOTIDE SEQUENCE</scope>
</reference>
<organism evidence="2 3">
    <name type="scientific">Onchocerca volvulus</name>
    <dbReference type="NCBI Taxonomy" id="6282"/>
    <lineage>
        <taxon>Eukaryota</taxon>
        <taxon>Metazoa</taxon>
        <taxon>Ecdysozoa</taxon>
        <taxon>Nematoda</taxon>
        <taxon>Chromadorea</taxon>
        <taxon>Rhabditida</taxon>
        <taxon>Spirurina</taxon>
        <taxon>Spiruromorpha</taxon>
        <taxon>Filarioidea</taxon>
        <taxon>Onchocercidae</taxon>
        <taxon>Onchocerca</taxon>
    </lineage>
</organism>
<dbReference type="EMBL" id="CMVM020000250">
    <property type="status" value="NOT_ANNOTATED_CDS"/>
    <property type="molecule type" value="Genomic_DNA"/>
</dbReference>
<keyword evidence="1" id="KW-1133">Transmembrane helix</keyword>
<protein>
    <submittedName>
        <fullName evidence="2">Uncharacterized protein</fullName>
    </submittedName>
</protein>
<dbReference type="EnsemblMetazoa" id="OVOC8947.1">
    <property type="protein sequence ID" value="OVOC8947.1"/>
    <property type="gene ID" value="WBGene00245756"/>
</dbReference>
<evidence type="ECO:0000256" key="1">
    <source>
        <dbReference type="SAM" id="Phobius"/>
    </source>
</evidence>
<feature type="transmembrane region" description="Helical" evidence="1">
    <location>
        <begin position="37"/>
        <end position="63"/>
    </location>
</feature>
<sequence length="85" mass="9587">MVTGYGGNGDNNDDNVVGYAKCPENFPFVQFQTMIKLFIITIVMPLYCLGYWRVIIAVGEVLLERKPFPLIDSPVTSPYFTLTHP</sequence>
<evidence type="ECO:0000313" key="3">
    <source>
        <dbReference type="Proteomes" id="UP000024404"/>
    </source>
</evidence>
<name>A0A8R1U2V3_ONCVO</name>
<keyword evidence="3" id="KW-1185">Reference proteome</keyword>
<proteinExistence type="predicted"/>
<dbReference type="AlphaFoldDB" id="A0A8R1U2V3"/>